<dbReference type="EMBL" id="JAODAN010000001">
    <property type="protein sequence ID" value="KAK1928013.1"/>
    <property type="molecule type" value="Genomic_DNA"/>
</dbReference>
<sequence length="205" mass="22302">MSLNNTTKSFAHPSLVKVFEPSAHVGSQPVNASEKSVLRAGEKEEVKKFVDNIWPPCPDTYNKGLITLAFTLSYDGRAHLLSYHTPHGVATPQGIQSNWKLDDARKADGLDGPLAQVRHVIAEELGTELGRWKNSENASPEAVYYPDKEASQGAWYKMVRAYQNTSASGDTGSLEPVSTLASMLCEGLLKRPDQRTSKVTADSAG</sequence>
<evidence type="ECO:0000313" key="2">
    <source>
        <dbReference type="Proteomes" id="UP001182556"/>
    </source>
</evidence>
<name>A0AAD9L9E0_PAPLA</name>
<reference evidence="1" key="1">
    <citation type="submission" date="2023-02" db="EMBL/GenBank/DDBJ databases">
        <title>Identification and recombinant expression of a fungal hydrolase from Papiliotrema laurentii that hydrolyzes apple cutin and clears colloidal polyester polyurethane.</title>
        <authorList>
            <consortium name="DOE Joint Genome Institute"/>
            <person name="Roman V.A."/>
            <person name="Bojanowski C."/>
            <person name="Crable B.R."/>
            <person name="Wagner D.N."/>
            <person name="Hung C.S."/>
            <person name="Nadeau L.J."/>
            <person name="Schratz L."/>
            <person name="Haridas S."/>
            <person name="Pangilinan J."/>
            <person name="Lipzen A."/>
            <person name="Na H."/>
            <person name="Yan M."/>
            <person name="Ng V."/>
            <person name="Grigoriev I.V."/>
            <person name="Spatafora J.W."/>
            <person name="Barlow D."/>
            <person name="Biffinger J."/>
            <person name="Kelley-Loughnane N."/>
            <person name="Varaljay V.A."/>
            <person name="Crookes-Goodson W.J."/>
        </authorList>
    </citation>
    <scope>NUCLEOTIDE SEQUENCE</scope>
    <source>
        <strain evidence="1">5307AH</strain>
    </source>
</reference>
<evidence type="ECO:0000313" key="1">
    <source>
        <dbReference type="EMBL" id="KAK1928013.1"/>
    </source>
</evidence>
<proteinExistence type="predicted"/>
<organism evidence="1 2">
    <name type="scientific">Papiliotrema laurentii</name>
    <name type="common">Cryptococcus laurentii</name>
    <dbReference type="NCBI Taxonomy" id="5418"/>
    <lineage>
        <taxon>Eukaryota</taxon>
        <taxon>Fungi</taxon>
        <taxon>Dikarya</taxon>
        <taxon>Basidiomycota</taxon>
        <taxon>Agaricomycotina</taxon>
        <taxon>Tremellomycetes</taxon>
        <taxon>Tremellales</taxon>
        <taxon>Rhynchogastremaceae</taxon>
        <taxon>Papiliotrema</taxon>
    </lineage>
</organism>
<accession>A0AAD9L9E0</accession>
<dbReference type="AlphaFoldDB" id="A0AAD9L9E0"/>
<gene>
    <name evidence="1" type="ORF">DB88DRAFT_508068</name>
</gene>
<comment type="caution">
    <text evidence="1">The sequence shown here is derived from an EMBL/GenBank/DDBJ whole genome shotgun (WGS) entry which is preliminary data.</text>
</comment>
<protein>
    <submittedName>
        <fullName evidence="1">Uncharacterized protein</fullName>
    </submittedName>
</protein>
<keyword evidence="2" id="KW-1185">Reference proteome</keyword>
<dbReference type="Proteomes" id="UP001182556">
    <property type="component" value="Unassembled WGS sequence"/>
</dbReference>